<dbReference type="GO" id="GO:0000981">
    <property type="term" value="F:DNA-binding transcription factor activity, RNA polymerase II-specific"/>
    <property type="evidence" value="ECO:0007669"/>
    <property type="project" value="InterPro"/>
</dbReference>
<feature type="compositionally biased region" description="Low complexity" evidence="2">
    <location>
        <begin position="77"/>
        <end position="96"/>
    </location>
</feature>
<feature type="region of interest" description="Disordered" evidence="2">
    <location>
        <begin position="1"/>
        <end position="140"/>
    </location>
</feature>
<keyword evidence="5" id="KW-1185">Reference proteome</keyword>
<comment type="caution">
    <text evidence="4">The sequence shown here is derived from an EMBL/GenBank/DDBJ whole genome shotgun (WGS) entry which is preliminary data.</text>
</comment>
<feature type="compositionally biased region" description="Low complexity" evidence="2">
    <location>
        <begin position="782"/>
        <end position="795"/>
    </location>
</feature>
<feature type="compositionally biased region" description="Low complexity" evidence="2">
    <location>
        <begin position="175"/>
        <end position="184"/>
    </location>
</feature>
<keyword evidence="1" id="KW-0539">Nucleus</keyword>
<feature type="region of interest" description="Disordered" evidence="2">
    <location>
        <begin position="167"/>
        <end position="199"/>
    </location>
</feature>
<feature type="compositionally biased region" description="Low complexity" evidence="2">
    <location>
        <begin position="105"/>
        <end position="129"/>
    </location>
</feature>
<feature type="region of interest" description="Disordered" evidence="2">
    <location>
        <begin position="215"/>
        <end position="239"/>
    </location>
</feature>
<feature type="compositionally biased region" description="Low complexity" evidence="2">
    <location>
        <begin position="868"/>
        <end position="903"/>
    </location>
</feature>
<feature type="region of interest" description="Disordered" evidence="2">
    <location>
        <begin position="844"/>
        <end position="914"/>
    </location>
</feature>
<feature type="region of interest" description="Disordered" evidence="2">
    <location>
        <begin position="710"/>
        <end position="748"/>
    </location>
</feature>
<evidence type="ECO:0000313" key="5">
    <source>
        <dbReference type="Proteomes" id="UP000635477"/>
    </source>
</evidence>
<dbReference type="SUPFAM" id="SSF57701">
    <property type="entry name" value="Zn2/Cys6 DNA-binding domain"/>
    <property type="match status" value="1"/>
</dbReference>
<evidence type="ECO:0000256" key="1">
    <source>
        <dbReference type="ARBA" id="ARBA00023242"/>
    </source>
</evidence>
<dbReference type="Proteomes" id="UP000635477">
    <property type="component" value="Unassembled WGS sequence"/>
</dbReference>
<dbReference type="EMBL" id="JABEYC010000951">
    <property type="protein sequence ID" value="KAF4971809.1"/>
    <property type="molecule type" value="Genomic_DNA"/>
</dbReference>
<dbReference type="OrthoDB" id="5232836at2759"/>
<evidence type="ECO:0000313" key="4">
    <source>
        <dbReference type="EMBL" id="KAF4971809.1"/>
    </source>
</evidence>
<feature type="compositionally biased region" description="Basic residues" evidence="2">
    <location>
        <begin position="186"/>
        <end position="198"/>
    </location>
</feature>
<evidence type="ECO:0000256" key="2">
    <source>
        <dbReference type="SAM" id="MobiDB-lite"/>
    </source>
</evidence>
<feature type="domain" description="Zn(2)-C6 fungal-type" evidence="3">
    <location>
        <begin position="529"/>
        <end position="556"/>
    </location>
</feature>
<proteinExistence type="predicted"/>
<feature type="compositionally biased region" description="Basic and acidic residues" evidence="2">
    <location>
        <begin position="220"/>
        <end position="239"/>
    </location>
</feature>
<protein>
    <recommendedName>
        <fullName evidence="3">Zn(2)-C6 fungal-type domain-containing protein</fullName>
    </recommendedName>
</protein>
<name>A0A8H4XF48_9HYPO</name>
<gene>
    <name evidence="4" type="ORF">FZEAL_9747</name>
</gene>
<feature type="compositionally biased region" description="Basic residues" evidence="2">
    <location>
        <begin position="29"/>
        <end position="41"/>
    </location>
</feature>
<sequence>MSGYDPYGMESQYTWSTDQHKAQDGKVLVKNKYRPRRRSATRHSLDRNPLPRLRGARSPMQDVPVSDPDEFTFFQNSGADPGPSSSPASASASAAGQTFTPFHVPTPGSVPAAVAGPSSVPASGSTSGPEPGTASGPYWTRGPNTNYTPCSNHAQMLAIAASNSAGLSGTNTQDGSGAAPASGAKGKGKAKGKAKGKGKVVANLEDIGTSRLGVKRLRAGKSDDRKTKRQRLEEKPEGAPDRCDFCQNHPIGQQMYAQNRECDCQIIRTGTGRNHHRECQHCADFRQQNPGSNHACIVGDVTYDYKKYAQNDPATYADSSCAACIGRNQRYTCDVDCILGIKCSNCRRDYRCMIQEEEQVMKRPAKMYPQRAWFRRMCDRCFARKEQNKNVSPYEECSWLSDRTSWGRPCNICERDGMRCLDSKYAVAPETYTSSRPEEWKFPDEFTLNDAQAIELSEKTPFRPKCSNCSGVGNHIKCRVRFDRTRYACERCTQLGVHCALVLNQVVVEQWPIFDLSQVGFGQYTPYVACSECKINNSNCDRQRPCDECTARGRHCDVLSAKGKMGGCIPRLDRPGAVYYLALGYGPTGTRSVKTGLDLYDWIGPFAPLYGIQSWERESEHLWRDVVETHRAYRPPRGSRPPHGAFGKAGLYPSGEILDRNDIQDFTPDVLTQMILNAWPTAHPPGPGPQFTKAWNTLRQKQQTMLQQALQAQGPDPAYRITGSLNGNPFMAPNPPQPQSNQAQSQWLQHARGNYQLAPNQALARPPQPQQGQQSLHHHQAPRFAQAQFQQAQAQQPVNPVNFSLLQQQQYQAANPHGINAFSQQTLAQAQLHQQQAANLYGNNAFTPQPVQQQQQASNSYGDNPFHVQSPQVQAQQLQQQGNVFAQQQQQQQQQQPGVNAPASTAQGEDTDMGNVGMAMAFDFDDDVMRRREDDPDDIFERSMRPDIRRFDPRVPRASRRAGRVKQTSLAPIDRAPEDVDIVVKGPFNPFLGFAISKGEKPRYNTRPRNSRWKIYNPLENVNMKHWHYAHDRPAQDKSLPRLFGIVNGRKIAPPSHDVLHDIPDGEPGPWLRDCCIEPKDGAHGYCGREDNNQRDCQSLTHRNTSPHRFPVCGPCARSSIDDMFRPGENPITKDELMGMRAYLCNDCAEHISSSAQNAAQYHAIGARRIYGAFADGETPKGIYNPDGIPAHAVEFKAGLKSGTGCSCADKVLGGWLCRFHRLYYAEEALKQAALMREWRLSLFKKPVCPACLARKPLSEANASADHSGFREGCPTAWACLTCTGWVVNQKNDENNKPRIIPLLLQNNLRTADLVARVTEVDDVEMEDS</sequence>
<dbReference type="InterPro" id="IPR036864">
    <property type="entry name" value="Zn2-C6_fun-type_DNA-bd_sf"/>
</dbReference>
<dbReference type="PROSITE" id="PS50048">
    <property type="entry name" value="ZN2_CY6_FUNGAL_2"/>
    <property type="match status" value="1"/>
</dbReference>
<reference evidence="4" key="1">
    <citation type="journal article" date="2020" name="BMC Genomics">
        <title>Correction to: Identification and distribution of gene clusters required for synthesis of sphingolipid metabolism inhibitors in diverse species of the filamentous fungus Fusarium.</title>
        <authorList>
            <person name="Kim H.S."/>
            <person name="Lohmar J.M."/>
            <person name="Busman M."/>
            <person name="Brown D.W."/>
            <person name="Naumann T.A."/>
            <person name="Divon H.H."/>
            <person name="Lysoe E."/>
            <person name="Uhlig S."/>
            <person name="Proctor R.H."/>
        </authorList>
    </citation>
    <scope>NUCLEOTIDE SEQUENCE</scope>
    <source>
        <strain evidence="4">NRRL 22465</strain>
    </source>
</reference>
<reference evidence="4" key="2">
    <citation type="submission" date="2020-05" db="EMBL/GenBank/DDBJ databases">
        <authorList>
            <person name="Kim H.-S."/>
            <person name="Proctor R.H."/>
            <person name="Brown D.W."/>
        </authorList>
    </citation>
    <scope>NUCLEOTIDE SEQUENCE</scope>
    <source>
        <strain evidence="4">NRRL 22465</strain>
    </source>
</reference>
<dbReference type="GO" id="GO:0008270">
    <property type="term" value="F:zinc ion binding"/>
    <property type="evidence" value="ECO:0007669"/>
    <property type="project" value="InterPro"/>
</dbReference>
<organism evidence="4 5">
    <name type="scientific">Fusarium zealandicum</name>
    <dbReference type="NCBI Taxonomy" id="1053134"/>
    <lineage>
        <taxon>Eukaryota</taxon>
        <taxon>Fungi</taxon>
        <taxon>Dikarya</taxon>
        <taxon>Ascomycota</taxon>
        <taxon>Pezizomycotina</taxon>
        <taxon>Sordariomycetes</taxon>
        <taxon>Hypocreomycetidae</taxon>
        <taxon>Hypocreales</taxon>
        <taxon>Nectriaceae</taxon>
        <taxon>Fusarium</taxon>
        <taxon>Fusarium staphyleae species complex</taxon>
    </lineage>
</organism>
<feature type="region of interest" description="Disordered" evidence="2">
    <location>
        <begin position="762"/>
        <end position="795"/>
    </location>
</feature>
<accession>A0A8H4XF48</accession>
<evidence type="ECO:0000259" key="3">
    <source>
        <dbReference type="PROSITE" id="PS50048"/>
    </source>
</evidence>
<dbReference type="InterPro" id="IPR001138">
    <property type="entry name" value="Zn2Cys6_DnaBD"/>
</dbReference>